<feature type="domain" description="DUS-like FMN-binding" evidence="16">
    <location>
        <begin position="15"/>
        <end position="320"/>
    </location>
</feature>
<comment type="function">
    <text evidence="2 12">Catalyzes the synthesis of 5,6-dihydrouridine (D), a modified base found in the D-loop of most tRNAs, via the reduction of the C5-C6 double bond in target uridines.</text>
</comment>
<dbReference type="InterPro" id="IPR001269">
    <property type="entry name" value="DUS_fam"/>
</dbReference>
<evidence type="ECO:0000313" key="17">
    <source>
        <dbReference type="EMBL" id="PKY90683.1"/>
    </source>
</evidence>
<dbReference type="NCBIfam" id="TIGR00737">
    <property type="entry name" value="nifR3_yhdG"/>
    <property type="match status" value="1"/>
</dbReference>
<dbReference type="SUPFAM" id="SSF51395">
    <property type="entry name" value="FMN-linked oxidoreductases"/>
    <property type="match status" value="1"/>
</dbReference>
<feature type="binding site" evidence="14">
    <location>
        <begin position="227"/>
        <end position="228"/>
    </location>
    <ligand>
        <name>FMN</name>
        <dbReference type="ChEBI" id="CHEBI:58210"/>
    </ligand>
</feature>
<evidence type="ECO:0000256" key="15">
    <source>
        <dbReference type="SAM" id="Coils"/>
    </source>
</evidence>
<name>A0A2I1K4W6_9LACT</name>
<evidence type="ECO:0000256" key="13">
    <source>
        <dbReference type="PIRSR" id="PIRSR006621-1"/>
    </source>
</evidence>
<keyword evidence="8" id="KW-0694">RNA-binding</keyword>
<evidence type="ECO:0000313" key="18">
    <source>
        <dbReference type="Proteomes" id="UP000234384"/>
    </source>
</evidence>
<dbReference type="AlphaFoldDB" id="A0A2I1K4W6"/>
<dbReference type="EC" id="1.3.1.-" evidence="12"/>
<evidence type="ECO:0000256" key="2">
    <source>
        <dbReference type="ARBA" id="ARBA00002790"/>
    </source>
</evidence>
<dbReference type="PANTHER" id="PTHR45846:SF1">
    <property type="entry name" value="TRNA-DIHYDROURIDINE(47) SYNTHASE [NAD(P)(+)]-LIKE"/>
    <property type="match status" value="1"/>
</dbReference>
<gene>
    <name evidence="17" type="ORF">CYJ57_00485</name>
</gene>
<accession>A0A2I1K4W6</accession>
<dbReference type="EMBL" id="PKHE01000001">
    <property type="protein sequence ID" value="PKY90683.1"/>
    <property type="molecule type" value="Genomic_DNA"/>
</dbReference>
<keyword evidence="15" id="KW-0175">Coiled coil</keyword>
<feature type="active site" description="Proton donor" evidence="13">
    <location>
        <position position="102"/>
    </location>
</feature>
<evidence type="ECO:0000256" key="6">
    <source>
        <dbReference type="ARBA" id="ARBA00022694"/>
    </source>
</evidence>
<feature type="binding site" evidence="14">
    <location>
        <position position="71"/>
    </location>
    <ligand>
        <name>FMN</name>
        <dbReference type="ChEBI" id="CHEBI:58210"/>
    </ligand>
</feature>
<dbReference type="RefSeq" id="WP_101953654.1">
    <property type="nucleotide sequence ID" value="NZ_PKHE01000001.1"/>
</dbReference>
<dbReference type="Proteomes" id="UP000234384">
    <property type="component" value="Unassembled WGS sequence"/>
</dbReference>
<dbReference type="Gene3D" id="3.20.20.70">
    <property type="entry name" value="Aldolase class I"/>
    <property type="match status" value="1"/>
</dbReference>
<evidence type="ECO:0000256" key="3">
    <source>
        <dbReference type="ARBA" id="ARBA00022555"/>
    </source>
</evidence>
<sequence>MFKIRDIEIDNPIVVAPMAGVSNAAFRTIVKQFGAGLVVCEMISDQGIQYRNKKTLSMLHIEPNEYPLSIQIMGGNKETLVQAAKYVSENTDCAIIDINMGCPVNKVIKAEAGARWLLDPDKVYSMVAAVVDAIDKPVTVKMRTGWDDEHLYAVENALAAERAGASMIAMHGRTRVQMYEGKADWEILDRVGQAIETIPFIGNGDVSTPQQAKHLLETTSVDGVMVGRAALGNPWIIKQMVHYLKTGEELPPMTPREKIDTAIDHLHRLIGLKGELVANREFRTQAHYYLKGIPRSSKIKVQINEYEDPYQVIQILDQFANEAMEQIEKMEQLRAQRAQNNPLNRD</sequence>
<dbReference type="OrthoDB" id="9764501at2"/>
<evidence type="ECO:0000256" key="12">
    <source>
        <dbReference type="PIRNR" id="PIRNR006621"/>
    </source>
</evidence>
<dbReference type="InterPro" id="IPR035587">
    <property type="entry name" value="DUS-like_FMN-bd"/>
</dbReference>
<evidence type="ECO:0000256" key="14">
    <source>
        <dbReference type="PIRSR" id="PIRSR006621-2"/>
    </source>
</evidence>
<keyword evidence="5 12" id="KW-0288">FMN</keyword>
<evidence type="ECO:0000256" key="7">
    <source>
        <dbReference type="ARBA" id="ARBA00022857"/>
    </source>
</evidence>
<dbReference type="GO" id="GO:0017150">
    <property type="term" value="F:tRNA dihydrouridine synthase activity"/>
    <property type="evidence" value="ECO:0007669"/>
    <property type="project" value="InterPro"/>
</dbReference>
<feature type="binding site" evidence="14">
    <location>
        <begin position="17"/>
        <end position="19"/>
    </location>
    <ligand>
        <name>FMN</name>
        <dbReference type="ChEBI" id="CHEBI:58210"/>
    </ligand>
</feature>
<evidence type="ECO:0000256" key="5">
    <source>
        <dbReference type="ARBA" id="ARBA00022643"/>
    </source>
</evidence>
<feature type="coiled-coil region" evidence="15">
    <location>
        <begin position="313"/>
        <end position="340"/>
    </location>
</feature>
<dbReference type="GO" id="GO:0050660">
    <property type="term" value="F:flavin adenine dinucleotide binding"/>
    <property type="evidence" value="ECO:0007669"/>
    <property type="project" value="InterPro"/>
</dbReference>
<comment type="cofactor">
    <cofactor evidence="1 12 14">
        <name>FMN</name>
        <dbReference type="ChEBI" id="CHEBI:58210"/>
    </cofactor>
</comment>
<comment type="caution">
    <text evidence="17">The sequence shown here is derived from an EMBL/GenBank/DDBJ whole genome shotgun (WGS) entry which is preliminary data.</text>
</comment>
<keyword evidence="7" id="KW-0521">NADP</keyword>
<proteinExistence type="inferred from homology"/>
<protein>
    <recommendedName>
        <fullName evidence="12">tRNA-dihydrouridine synthase</fullName>
        <ecNumber evidence="12">1.3.1.-</ecNumber>
    </recommendedName>
</protein>
<dbReference type="Gene3D" id="1.10.1200.80">
    <property type="entry name" value="Putative flavin oxidoreducatase, domain 2"/>
    <property type="match status" value="1"/>
</dbReference>
<dbReference type="InterPro" id="IPR024036">
    <property type="entry name" value="tRNA-dHydroUridine_Synthase_C"/>
</dbReference>
<keyword evidence="3" id="KW-0820">tRNA-binding</keyword>
<evidence type="ECO:0000259" key="16">
    <source>
        <dbReference type="Pfam" id="PF01207"/>
    </source>
</evidence>
<evidence type="ECO:0000256" key="10">
    <source>
        <dbReference type="ARBA" id="ARBA00048205"/>
    </source>
</evidence>
<comment type="catalytic activity">
    <reaction evidence="10">
        <text>a 5,6-dihydrouridine in tRNA + NADP(+) = a uridine in tRNA + NADPH + H(+)</text>
        <dbReference type="Rhea" id="RHEA:23624"/>
        <dbReference type="Rhea" id="RHEA-COMP:13339"/>
        <dbReference type="Rhea" id="RHEA-COMP:13887"/>
        <dbReference type="ChEBI" id="CHEBI:15378"/>
        <dbReference type="ChEBI" id="CHEBI:57783"/>
        <dbReference type="ChEBI" id="CHEBI:58349"/>
        <dbReference type="ChEBI" id="CHEBI:65315"/>
        <dbReference type="ChEBI" id="CHEBI:74443"/>
    </reaction>
</comment>
<keyword evidence="9 12" id="KW-0560">Oxidoreductase</keyword>
<dbReference type="PANTHER" id="PTHR45846">
    <property type="entry name" value="TRNA-DIHYDROURIDINE(47) SYNTHASE [NAD(P)(+)]-LIKE"/>
    <property type="match status" value="1"/>
</dbReference>
<keyword evidence="6 12" id="KW-0819">tRNA processing</keyword>
<comment type="similarity">
    <text evidence="12">Belongs to the dus family.</text>
</comment>
<feature type="binding site" evidence="14">
    <location>
        <position position="171"/>
    </location>
    <ligand>
        <name>FMN</name>
        <dbReference type="ChEBI" id="CHEBI:58210"/>
    </ligand>
</feature>
<dbReference type="InterPro" id="IPR018517">
    <property type="entry name" value="tRNA_hU_synthase_CS"/>
</dbReference>
<dbReference type="Pfam" id="PF01207">
    <property type="entry name" value="Dus"/>
    <property type="match status" value="1"/>
</dbReference>
<keyword evidence="4 12" id="KW-0285">Flavoprotein</keyword>
<dbReference type="InterPro" id="IPR004652">
    <property type="entry name" value="DusB-like"/>
</dbReference>
<keyword evidence="14" id="KW-0547">Nucleotide-binding</keyword>
<dbReference type="CDD" id="cd02801">
    <property type="entry name" value="DUS_like_FMN"/>
    <property type="match status" value="1"/>
</dbReference>
<evidence type="ECO:0000256" key="8">
    <source>
        <dbReference type="ARBA" id="ARBA00022884"/>
    </source>
</evidence>
<comment type="catalytic activity">
    <reaction evidence="11">
        <text>a 5,6-dihydrouridine in tRNA + NAD(+) = a uridine in tRNA + NADH + H(+)</text>
        <dbReference type="Rhea" id="RHEA:54452"/>
        <dbReference type="Rhea" id="RHEA-COMP:13339"/>
        <dbReference type="Rhea" id="RHEA-COMP:13887"/>
        <dbReference type="ChEBI" id="CHEBI:15378"/>
        <dbReference type="ChEBI" id="CHEBI:57540"/>
        <dbReference type="ChEBI" id="CHEBI:57945"/>
        <dbReference type="ChEBI" id="CHEBI:65315"/>
        <dbReference type="ChEBI" id="CHEBI:74443"/>
    </reaction>
</comment>
<evidence type="ECO:0000256" key="1">
    <source>
        <dbReference type="ARBA" id="ARBA00001917"/>
    </source>
</evidence>
<dbReference type="GO" id="GO:0000049">
    <property type="term" value="F:tRNA binding"/>
    <property type="evidence" value="ECO:0007669"/>
    <property type="project" value="UniProtKB-KW"/>
</dbReference>
<feature type="binding site" evidence="14">
    <location>
        <position position="141"/>
    </location>
    <ligand>
        <name>FMN</name>
        <dbReference type="ChEBI" id="CHEBI:58210"/>
    </ligand>
</feature>
<dbReference type="PROSITE" id="PS01136">
    <property type="entry name" value="UPF0034"/>
    <property type="match status" value="1"/>
</dbReference>
<evidence type="ECO:0000256" key="4">
    <source>
        <dbReference type="ARBA" id="ARBA00022630"/>
    </source>
</evidence>
<dbReference type="InterPro" id="IPR013785">
    <property type="entry name" value="Aldolase_TIM"/>
</dbReference>
<organism evidence="17 18">
    <name type="scientific">Falseniella ignava</name>
    <dbReference type="NCBI Taxonomy" id="137730"/>
    <lineage>
        <taxon>Bacteria</taxon>
        <taxon>Bacillati</taxon>
        <taxon>Bacillota</taxon>
        <taxon>Bacilli</taxon>
        <taxon>Lactobacillales</taxon>
        <taxon>Aerococcaceae</taxon>
        <taxon>Falseniella</taxon>
    </lineage>
</organism>
<evidence type="ECO:0000256" key="11">
    <source>
        <dbReference type="ARBA" id="ARBA00048802"/>
    </source>
</evidence>
<reference evidence="17 18" key="1">
    <citation type="submission" date="2017-12" db="EMBL/GenBank/DDBJ databases">
        <title>Phylogenetic diversity of female urinary microbiome.</title>
        <authorList>
            <person name="Thomas-White K."/>
            <person name="Wolfe A.J."/>
        </authorList>
    </citation>
    <scope>NUCLEOTIDE SEQUENCE [LARGE SCALE GENOMIC DNA]</scope>
    <source>
        <strain evidence="17 18">UMB0898</strain>
    </source>
</reference>
<dbReference type="PIRSF" id="PIRSF006621">
    <property type="entry name" value="Dus"/>
    <property type="match status" value="1"/>
</dbReference>
<evidence type="ECO:0000256" key="9">
    <source>
        <dbReference type="ARBA" id="ARBA00023002"/>
    </source>
</evidence>